<evidence type="ECO:0000313" key="3">
    <source>
        <dbReference type="Proteomes" id="UP000774947"/>
    </source>
</evidence>
<evidence type="ECO:0000313" key="2">
    <source>
        <dbReference type="EMBL" id="HJE15023.1"/>
    </source>
</evidence>
<proteinExistence type="predicted"/>
<organism evidence="2 3">
    <name type="scientific">Lapidilactobacillus dextrinicus</name>
    <dbReference type="NCBI Taxonomy" id="51664"/>
    <lineage>
        <taxon>Bacteria</taxon>
        <taxon>Bacillati</taxon>
        <taxon>Bacillota</taxon>
        <taxon>Bacilli</taxon>
        <taxon>Lactobacillales</taxon>
        <taxon>Lactobacillaceae</taxon>
        <taxon>Lapidilactobacillus</taxon>
    </lineage>
</organism>
<name>A0A921B2L5_9LACO</name>
<protein>
    <submittedName>
        <fullName evidence="2">EbsA family protein</fullName>
    </submittedName>
</protein>
<feature type="transmembrane region" description="Helical" evidence="1">
    <location>
        <begin position="41"/>
        <end position="61"/>
    </location>
</feature>
<sequence>MSKNKKIYCQPLTLNRLNLWLWVTCLLLLGIILQLEQTNAIYWLSISLGIIFIVLAIHLYFNSFMTIKKGQLALHFPFTRQALILTKQQIDQLTTTKHTVEIHLSHHKFSYRFLTTKKTQATLMKLWKEQF</sequence>
<feature type="transmembrane region" description="Helical" evidence="1">
    <location>
        <begin position="12"/>
        <end position="35"/>
    </location>
</feature>
<gene>
    <name evidence="2" type="ORF">K8W17_02970</name>
</gene>
<keyword evidence="1" id="KW-0472">Membrane</keyword>
<comment type="caution">
    <text evidence="2">The sequence shown here is derived from an EMBL/GenBank/DDBJ whole genome shotgun (WGS) entry which is preliminary data.</text>
</comment>
<dbReference type="RefSeq" id="WP_270330463.1">
    <property type="nucleotide sequence ID" value="NZ_JAQEIC010000002.1"/>
</dbReference>
<dbReference type="EMBL" id="DYXY01000073">
    <property type="protein sequence ID" value="HJE15023.1"/>
    <property type="molecule type" value="Genomic_DNA"/>
</dbReference>
<keyword evidence="1" id="KW-0812">Transmembrane</keyword>
<reference evidence="2" key="2">
    <citation type="submission" date="2021-09" db="EMBL/GenBank/DDBJ databases">
        <authorList>
            <person name="Gilroy R."/>
        </authorList>
    </citation>
    <scope>NUCLEOTIDE SEQUENCE</scope>
    <source>
        <strain evidence="2">CHK173-2119</strain>
    </source>
</reference>
<dbReference type="AlphaFoldDB" id="A0A921B2L5"/>
<keyword evidence="1" id="KW-1133">Transmembrane helix</keyword>
<dbReference type="Proteomes" id="UP000774947">
    <property type="component" value="Unassembled WGS sequence"/>
</dbReference>
<dbReference type="InterPro" id="IPR020215">
    <property type="entry name" value="EbsA-like"/>
</dbReference>
<accession>A0A921B2L5</accession>
<evidence type="ECO:0000256" key="1">
    <source>
        <dbReference type="SAM" id="Phobius"/>
    </source>
</evidence>
<reference evidence="2" key="1">
    <citation type="journal article" date="2021" name="PeerJ">
        <title>Extensive microbial diversity within the chicken gut microbiome revealed by metagenomics and culture.</title>
        <authorList>
            <person name="Gilroy R."/>
            <person name="Ravi A."/>
            <person name="Getino M."/>
            <person name="Pursley I."/>
            <person name="Horton D.L."/>
            <person name="Alikhan N.F."/>
            <person name="Baker D."/>
            <person name="Gharbi K."/>
            <person name="Hall N."/>
            <person name="Watson M."/>
            <person name="Adriaenssens E.M."/>
            <person name="Foster-Nyarko E."/>
            <person name="Jarju S."/>
            <person name="Secka A."/>
            <person name="Antonio M."/>
            <person name="Oren A."/>
            <person name="Chaudhuri R.R."/>
            <person name="La Ragione R."/>
            <person name="Hildebrand F."/>
            <person name="Pallen M.J."/>
        </authorList>
    </citation>
    <scope>NUCLEOTIDE SEQUENCE</scope>
    <source>
        <strain evidence="2">CHK173-2119</strain>
    </source>
</reference>
<dbReference type="Pfam" id="PF17255">
    <property type="entry name" value="EbsA"/>
    <property type="match status" value="1"/>
</dbReference>